<gene>
    <name evidence="2" type="ORF">B0T17DRAFT_367616</name>
</gene>
<keyword evidence="3" id="KW-1185">Reference proteome</keyword>
<reference evidence="2" key="1">
    <citation type="submission" date="2023-06" db="EMBL/GenBank/DDBJ databases">
        <title>Genome-scale phylogeny and comparative genomics of the fungal order Sordariales.</title>
        <authorList>
            <consortium name="Lawrence Berkeley National Laboratory"/>
            <person name="Hensen N."/>
            <person name="Bonometti L."/>
            <person name="Westerberg I."/>
            <person name="Brannstrom I.O."/>
            <person name="Guillou S."/>
            <person name="Cros-Aarteil S."/>
            <person name="Calhoun S."/>
            <person name="Haridas S."/>
            <person name="Kuo A."/>
            <person name="Mondo S."/>
            <person name="Pangilinan J."/>
            <person name="Riley R."/>
            <person name="LaButti K."/>
            <person name="Andreopoulos B."/>
            <person name="Lipzen A."/>
            <person name="Chen C."/>
            <person name="Yanf M."/>
            <person name="Daum C."/>
            <person name="Ng V."/>
            <person name="Clum A."/>
            <person name="Steindorff A."/>
            <person name="Ohm R."/>
            <person name="Martin F."/>
            <person name="Silar P."/>
            <person name="Natvig D."/>
            <person name="Lalanne C."/>
            <person name="Gautier V."/>
            <person name="Ament-velasquez S.L."/>
            <person name="Kruys A."/>
            <person name="Hutchinson M.I."/>
            <person name="Powell A.J."/>
            <person name="Barry K."/>
            <person name="Miller A.N."/>
            <person name="Grigoriev I.V."/>
            <person name="Debuchy R."/>
            <person name="Gladieux P."/>
            <person name="Thoren M.H."/>
            <person name="Johannesson H."/>
        </authorList>
    </citation>
    <scope>NUCLEOTIDE SEQUENCE</scope>
    <source>
        <strain evidence="2">SMH3391-2</strain>
    </source>
</reference>
<accession>A0AA40BWB6</accession>
<proteinExistence type="predicted"/>
<dbReference type="AlphaFoldDB" id="A0AA40BWB6"/>
<dbReference type="EMBL" id="JAULSR010000006">
    <property type="protein sequence ID" value="KAK0616088.1"/>
    <property type="molecule type" value="Genomic_DNA"/>
</dbReference>
<comment type="caution">
    <text evidence="2">The sequence shown here is derived from an EMBL/GenBank/DDBJ whole genome shotgun (WGS) entry which is preliminary data.</text>
</comment>
<name>A0AA40BWB6_9PEZI</name>
<evidence type="ECO:0000313" key="3">
    <source>
        <dbReference type="Proteomes" id="UP001174934"/>
    </source>
</evidence>
<evidence type="ECO:0000256" key="1">
    <source>
        <dbReference type="SAM" id="MobiDB-lite"/>
    </source>
</evidence>
<organism evidence="2 3">
    <name type="scientific">Bombardia bombarda</name>
    <dbReference type="NCBI Taxonomy" id="252184"/>
    <lineage>
        <taxon>Eukaryota</taxon>
        <taxon>Fungi</taxon>
        <taxon>Dikarya</taxon>
        <taxon>Ascomycota</taxon>
        <taxon>Pezizomycotina</taxon>
        <taxon>Sordariomycetes</taxon>
        <taxon>Sordariomycetidae</taxon>
        <taxon>Sordariales</taxon>
        <taxon>Lasiosphaeriaceae</taxon>
        <taxon>Bombardia</taxon>
    </lineage>
</organism>
<evidence type="ECO:0000313" key="2">
    <source>
        <dbReference type="EMBL" id="KAK0616088.1"/>
    </source>
</evidence>
<feature type="region of interest" description="Disordered" evidence="1">
    <location>
        <begin position="1"/>
        <end position="30"/>
    </location>
</feature>
<feature type="compositionally biased region" description="Basic residues" evidence="1">
    <location>
        <begin position="7"/>
        <end position="20"/>
    </location>
</feature>
<protein>
    <submittedName>
        <fullName evidence="2">Uncharacterized protein</fullName>
    </submittedName>
</protein>
<sequence>MRLAFSSRHHTKTYTTKRPKSPNTKRQTDDKISDIHISPLSSNSLAQAMCHFAILRSSCGHSELFQLHCKDNNASQLCEPPRRRVLARYRVRSRCVDCDNEEWDRRDEERLASIDDRLADFARMSASGTLSADDHHLLVRRLAVWDKKLEQHAAEARAEQLASVIYARDWARRHAKALWSLHHARDRPAAYYQAQLRMLSRSKLAGIDVLTKLPMALPVKLPTAVAV</sequence>
<dbReference type="Proteomes" id="UP001174934">
    <property type="component" value="Unassembled WGS sequence"/>
</dbReference>